<keyword evidence="1" id="KW-0805">Transcription regulation</keyword>
<dbReference type="PRINTS" id="PR00037">
    <property type="entry name" value="HTHLACR"/>
</dbReference>
<sequence>MYAVGQIPIRTHEVWDPTVGKQTLLAGERRLRILAKLRGESMVRVSELATELNTSQMTIRRDLMAMDAEGLLRQVHGGAVLRRSADDPAPAADDERLGAGHVGIVVPTADYYFAPVIQGVKETLSAEGVPASVMVSNYDVARERQICRQFVDAGAHAIVYAPTFVLPAAADVTSWLFELPVPVVLLERDIADAATGRALSSVRTAYEKGWEMSLRHLRGLGHERVALVTHGLRQVGVNLETLWKQAATDAGYRPEDAVLLLDPRATLSPQQEVLDDILASIERTGVTGIISHCDQATLDIVHAVRARGWRIPEDLSVITNEDQIAQLTDPPLTSSSPVKPVLGRTAARMAHDLGLDSTATIQHVLIQPTFTDRGSCAPPARGGAG</sequence>
<evidence type="ECO:0000313" key="6">
    <source>
        <dbReference type="Proteomes" id="UP000181980"/>
    </source>
</evidence>
<dbReference type="PANTHER" id="PTHR30146">
    <property type="entry name" value="LACI-RELATED TRANSCRIPTIONAL REPRESSOR"/>
    <property type="match status" value="1"/>
</dbReference>
<evidence type="ECO:0000256" key="1">
    <source>
        <dbReference type="ARBA" id="ARBA00023015"/>
    </source>
</evidence>
<dbReference type="InterPro" id="IPR028082">
    <property type="entry name" value="Peripla_BP_I"/>
</dbReference>
<name>A0A1H5L4S3_9ACTN</name>
<dbReference type="Gene3D" id="3.40.50.2300">
    <property type="match status" value="2"/>
</dbReference>
<dbReference type="Proteomes" id="UP000181980">
    <property type="component" value="Unassembled WGS sequence"/>
</dbReference>
<evidence type="ECO:0000256" key="2">
    <source>
        <dbReference type="ARBA" id="ARBA00023125"/>
    </source>
</evidence>
<dbReference type="RefSeq" id="WP_083289260.1">
    <property type="nucleotide sequence ID" value="NZ_FNUC01000003.1"/>
</dbReference>
<dbReference type="Pfam" id="PF08220">
    <property type="entry name" value="HTH_DeoR"/>
    <property type="match status" value="1"/>
</dbReference>
<dbReference type="InterPro" id="IPR036390">
    <property type="entry name" value="WH_DNA-bd_sf"/>
</dbReference>
<dbReference type="AlphaFoldDB" id="A0A1H5L4S3"/>
<dbReference type="OrthoDB" id="3252280at2"/>
<dbReference type="CDD" id="cd06267">
    <property type="entry name" value="PBP1_LacI_sugar_binding-like"/>
    <property type="match status" value="1"/>
</dbReference>
<keyword evidence="2 5" id="KW-0238">DNA-binding</keyword>
<dbReference type="InterPro" id="IPR046335">
    <property type="entry name" value="LacI/GalR-like_sensor"/>
</dbReference>
<dbReference type="PANTHER" id="PTHR30146:SF155">
    <property type="entry name" value="ALANINE RACEMASE"/>
    <property type="match status" value="1"/>
</dbReference>
<protein>
    <submittedName>
        <fullName evidence="5">DNA-binding transcriptional regulator, LacI/PurR family</fullName>
    </submittedName>
</protein>
<dbReference type="SMART" id="SM00420">
    <property type="entry name" value="HTH_DEOR"/>
    <property type="match status" value="1"/>
</dbReference>
<dbReference type="PROSITE" id="PS00894">
    <property type="entry name" value="HTH_DEOR_1"/>
    <property type="match status" value="1"/>
</dbReference>
<dbReference type="InterPro" id="IPR001034">
    <property type="entry name" value="DeoR_HTH"/>
</dbReference>
<dbReference type="GO" id="GO:0003700">
    <property type="term" value="F:DNA-binding transcription factor activity"/>
    <property type="evidence" value="ECO:0007669"/>
    <property type="project" value="InterPro"/>
</dbReference>
<evidence type="ECO:0000256" key="3">
    <source>
        <dbReference type="ARBA" id="ARBA00023163"/>
    </source>
</evidence>
<evidence type="ECO:0000313" key="5">
    <source>
        <dbReference type="EMBL" id="SEE71964.1"/>
    </source>
</evidence>
<gene>
    <name evidence="5" type="ORF">SAMN04488561_2408</name>
</gene>
<dbReference type="PROSITE" id="PS51000">
    <property type="entry name" value="HTH_DEOR_2"/>
    <property type="match status" value="1"/>
</dbReference>
<evidence type="ECO:0000259" key="4">
    <source>
        <dbReference type="PROSITE" id="PS51000"/>
    </source>
</evidence>
<accession>A0A1H5L4S3</accession>
<keyword evidence="3" id="KW-0804">Transcription</keyword>
<organism evidence="5 6">
    <name type="scientific">Jiangella alba</name>
    <dbReference type="NCBI Taxonomy" id="561176"/>
    <lineage>
        <taxon>Bacteria</taxon>
        <taxon>Bacillati</taxon>
        <taxon>Actinomycetota</taxon>
        <taxon>Actinomycetes</taxon>
        <taxon>Jiangellales</taxon>
        <taxon>Jiangellaceae</taxon>
        <taxon>Jiangella</taxon>
    </lineage>
</organism>
<dbReference type="GO" id="GO:0000976">
    <property type="term" value="F:transcription cis-regulatory region binding"/>
    <property type="evidence" value="ECO:0007669"/>
    <property type="project" value="TreeGrafter"/>
</dbReference>
<dbReference type="InterPro" id="IPR036388">
    <property type="entry name" value="WH-like_DNA-bd_sf"/>
</dbReference>
<dbReference type="Pfam" id="PF13377">
    <property type="entry name" value="Peripla_BP_3"/>
    <property type="match status" value="1"/>
</dbReference>
<feature type="domain" description="HTH deoR-type" evidence="4">
    <location>
        <begin position="26"/>
        <end position="81"/>
    </location>
</feature>
<dbReference type="Gene3D" id="1.10.10.10">
    <property type="entry name" value="Winged helix-like DNA-binding domain superfamily/Winged helix DNA-binding domain"/>
    <property type="match status" value="1"/>
</dbReference>
<dbReference type="EMBL" id="FNUC01000003">
    <property type="protein sequence ID" value="SEE71964.1"/>
    <property type="molecule type" value="Genomic_DNA"/>
</dbReference>
<proteinExistence type="predicted"/>
<dbReference type="SUPFAM" id="SSF53822">
    <property type="entry name" value="Periplasmic binding protein-like I"/>
    <property type="match status" value="1"/>
</dbReference>
<dbReference type="STRING" id="561176.SAMN04488561_2408"/>
<keyword evidence="6" id="KW-1185">Reference proteome</keyword>
<reference evidence="6" key="1">
    <citation type="submission" date="2016-10" db="EMBL/GenBank/DDBJ databases">
        <authorList>
            <person name="Varghese N."/>
            <person name="Submissions S."/>
        </authorList>
    </citation>
    <scope>NUCLEOTIDE SEQUENCE [LARGE SCALE GENOMIC DNA]</scope>
    <source>
        <strain evidence="6">DSM 45237</strain>
    </source>
</reference>
<dbReference type="SUPFAM" id="SSF46785">
    <property type="entry name" value="Winged helix' DNA-binding domain"/>
    <property type="match status" value="1"/>
</dbReference>
<dbReference type="InterPro" id="IPR018356">
    <property type="entry name" value="Tscrpt_reg_HTH_DeoR_CS"/>
</dbReference>